<dbReference type="Proteomes" id="UP000294616">
    <property type="component" value="Unassembled WGS sequence"/>
</dbReference>
<evidence type="ECO:0000256" key="1">
    <source>
        <dbReference type="ARBA" id="ARBA00006420"/>
    </source>
</evidence>
<proteinExistence type="inferred from homology"/>
<feature type="domain" description="NIF system FeS cluster assembly NifU C-terminal" evidence="2">
    <location>
        <begin position="7"/>
        <end position="73"/>
    </location>
</feature>
<dbReference type="Gene3D" id="3.30.300.130">
    <property type="entry name" value="Fe-S cluster assembly (FSCA)"/>
    <property type="match status" value="1"/>
</dbReference>
<sequence>MELKERVEQALDSMRPFLETDGGNVAIEEITEDNVVKLRLIGACASCSMSIMTFKAGLEQAIKKAVPEVTAVEAVNLTDFSDPNATMPFRQA</sequence>
<dbReference type="PANTHER" id="PTHR11178">
    <property type="entry name" value="IRON-SULFUR CLUSTER SCAFFOLD PROTEIN NFU-RELATED"/>
    <property type="match status" value="1"/>
</dbReference>
<dbReference type="Pfam" id="PF01106">
    <property type="entry name" value="NifU"/>
    <property type="match status" value="1"/>
</dbReference>
<dbReference type="GO" id="GO:0005506">
    <property type="term" value="F:iron ion binding"/>
    <property type="evidence" value="ECO:0007669"/>
    <property type="project" value="InterPro"/>
</dbReference>
<keyword evidence="4" id="KW-1185">Reference proteome</keyword>
<reference evidence="3 4" key="1">
    <citation type="submission" date="2019-03" db="EMBL/GenBank/DDBJ databases">
        <title>Genomic Encyclopedia of Archaeal and Bacterial Type Strains, Phase II (KMG-II): from individual species to whole genera.</title>
        <authorList>
            <person name="Goeker M."/>
        </authorList>
    </citation>
    <scope>NUCLEOTIDE SEQUENCE [LARGE SCALE GENOMIC DNA]</scope>
    <source>
        <strain evidence="3 4">DSM 22554</strain>
    </source>
</reference>
<name>A0A4R1LTT8_9SPHI</name>
<dbReference type="InterPro" id="IPR034904">
    <property type="entry name" value="FSCA_dom_sf"/>
</dbReference>
<dbReference type="GO" id="GO:0051536">
    <property type="term" value="F:iron-sulfur cluster binding"/>
    <property type="evidence" value="ECO:0007669"/>
    <property type="project" value="InterPro"/>
</dbReference>
<dbReference type="InterPro" id="IPR001075">
    <property type="entry name" value="NIF_FeS_clus_asmbl_NifU_C"/>
</dbReference>
<comment type="similarity">
    <text evidence="1">Belongs to the NifU family.</text>
</comment>
<gene>
    <name evidence="3" type="ORF">C8N28_1323</name>
</gene>
<evidence type="ECO:0000313" key="4">
    <source>
        <dbReference type="Proteomes" id="UP000294616"/>
    </source>
</evidence>
<dbReference type="SUPFAM" id="SSF117916">
    <property type="entry name" value="Fe-S cluster assembly (FSCA) domain-like"/>
    <property type="match status" value="1"/>
</dbReference>
<evidence type="ECO:0000313" key="3">
    <source>
        <dbReference type="EMBL" id="TCK82738.1"/>
    </source>
</evidence>
<dbReference type="RefSeq" id="WP_132222825.1">
    <property type="nucleotide sequence ID" value="NZ_SMGO01000002.1"/>
</dbReference>
<dbReference type="EMBL" id="SMGO01000002">
    <property type="protein sequence ID" value="TCK82738.1"/>
    <property type="molecule type" value="Genomic_DNA"/>
</dbReference>
<organism evidence="3 4">
    <name type="scientific">Albibacterium bauzanense</name>
    <dbReference type="NCBI Taxonomy" id="653929"/>
    <lineage>
        <taxon>Bacteria</taxon>
        <taxon>Pseudomonadati</taxon>
        <taxon>Bacteroidota</taxon>
        <taxon>Sphingobacteriia</taxon>
        <taxon>Sphingobacteriales</taxon>
        <taxon>Sphingobacteriaceae</taxon>
        <taxon>Albibacterium</taxon>
    </lineage>
</organism>
<dbReference type="AlphaFoldDB" id="A0A4R1LTT8"/>
<protein>
    <submittedName>
        <fullName evidence="3">Fe-S cluster biogenesis protein NfuA</fullName>
    </submittedName>
</protein>
<accession>A0A4R1LTT8</accession>
<dbReference type="PANTHER" id="PTHR11178:SF25">
    <property type="entry name" value="NIFU-LIKE PROTEIN 3, CHLOROPLASTIC"/>
    <property type="match status" value="1"/>
</dbReference>
<dbReference type="OrthoDB" id="9796965at2"/>
<comment type="caution">
    <text evidence="3">The sequence shown here is derived from an EMBL/GenBank/DDBJ whole genome shotgun (WGS) entry which is preliminary data.</text>
</comment>
<dbReference type="GO" id="GO:0016226">
    <property type="term" value="P:iron-sulfur cluster assembly"/>
    <property type="evidence" value="ECO:0007669"/>
    <property type="project" value="InterPro"/>
</dbReference>
<evidence type="ECO:0000259" key="2">
    <source>
        <dbReference type="Pfam" id="PF01106"/>
    </source>
</evidence>